<sequence>MRSLFCHTIFVAPVPPCVLLISGVMEFLRKLCVKYSVVVPPTQSRSAAVVQIPHTSNGCAMLKRNFGYRVRLFDQSLIFCFAPKGVCSSVYKFYKARQRSL</sequence>
<evidence type="ECO:0000256" key="1">
    <source>
        <dbReference type="SAM" id="SignalP"/>
    </source>
</evidence>
<comment type="caution">
    <text evidence="2">The sequence shown here is derived from an EMBL/GenBank/DDBJ whole genome shotgun (WGS) entry which is preliminary data.</text>
</comment>
<evidence type="ECO:0000313" key="2">
    <source>
        <dbReference type="EMBL" id="KFG29522.1"/>
    </source>
</evidence>
<organism evidence="2 3">
    <name type="scientific">Toxoplasma gondii p89</name>
    <dbReference type="NCBI Taxonomy" id="943119"/>
    <lineage>
        <taxon>Eukaryota</taxon>
        <taxon>Sar</taxon>
        <taxon>Alveolata</taxon>
        <taxon>Apicomplexa</taxon>
        <taxon>Conoidasida</taxon>
        <taxon>Coccidia</taxon>
        <taxon>Eucoccidiorida</taxon>
        <taxon>Eimeriorina</taxon>
        <taxon>Sarcocystidae</taxon>
        <taxon>Toxoplasma</taxon>
    </lineage>
</organism>
<name>A0A086JBK4_TOXGO</name>
<reference evidence="2 3" key="1">
    <citation type="submission" date="2014-03" db="EMBL/GenBank/DDBJ databases">
        <authorList>
            <person name="Sibley D."/>
            <person name="Venepally P."/>
            <person name="Karamycheva S."/>
            <person name="Hadjithomas M."/>
            <person name="Khan A."/>
            <person name="Brunk B."/>
            <person name="Roos D."/>
            <person name="Caler E."/>
            <person name="Lorenzi H."/>
        </authorList>
    </citation>
    <scope>NUCLEOTIDE SEQUENCE [LARGE SCALE GENOMIC DNA]</scope>
    <source>
        <strain evidence="3">p89</strain>
    </source>
</reference>
<dbReference type="Proteomes" id="UP000028828">
    <property type="component" value="Unassembled WGS sequence"/>
</dbReference>
<feature type="chain" id="PRO_5001808133" description="Transmembrane protein" evidence="1">
    <location>
        <begin position="20"/>
        <end position="101"/>
    </location>
</feature>
<evidence type="ECO:0000313" key="3">
    <source>
        <dbReference type="Proteomes" id="UP000028828"/>
    </source>
</evidence>
<dbReference type="AlphaFoldDB" id="A0A086JBK4"/>
<keyword evidence="1" id="KW-0732">Signal</keyword>
<protein>
    <recommendedName>
        <fullName evidence="4">Transmembrane protein</fullName>
    </recommendedName>
</protein>
<dbReference type="VEuPathDB" id="ToxoDB:TGP89_279355"/>
<dbReference type="EMBL" id="AEYI02002153">
    <property type="protein sequence ID" value="KFG29522.1"/>
    <property type="molecule type" value="Genomic_DNA"/>
</dbReference>
<feature type="signal peptide" evidence="1">
    <location>
        <begin position="1"/>
        <end position="19"/>
    </location>
</feature>
<gene>
    <name evidence="2" type="ORF">TGP89_279355</name>
</gene>
<evidence type="ECO:0008006" key="4">
    <source>
        <dbReference type="Google" id="ProtNLM"/>
    </source>
</evidence>
<proteinExistence type="predicted"/>
<accession>A0A086JBK4</accession>